<evidence type="ECO:0000313" key="2">
    <source>
        <dbReference type="EMBL" id="ANA49434.1"/>
    </source>
</evidence>
<keyword evidence="3" id="KW-1185">Reference proteome</keyword>
<dbReference type="InterPro" id="IPR025109">
    <property type="entry name" value="DUF4031"/>
</dbReference>
<evidence type="ECO:0000259" key="1">
    <source>
        <dbReference type="Pfam" id="PF13223"/>
    </source>
</evidence>
<dbReference type="EMBL" id="KU867307">
    <property type="protein sequence ID" value="ANA49434.1"/>
    <property type="molecule type" value="Genomic_DNA"/>
</dbReference>
<organism evidence="2 3">
    <name type="scientific">Salmonella phage vB_SnwM_CGG4-1</name>
    <dbReference type="NCBI Taxonomy" id="1815631"/>
    <lineage>
        <taxon>Viruses</taxon>
        <taxon>Duplodnaviria</taxon>
        <taxon>Heunggongvirae</taxon>
        <taxon>Uroviricota</taxon>
        <taxon>Caudoviricetes</taxon>
        <taxon>Pantevenvirales</taxon>
        <taxon>Straboviridae</taxon>
        <taxon>Tevenvirinae</taxon>
        <taxon>Gelderlandvirus</taxon>
        <taxon>Gelderlandvirus cgg41</taxon>
    </lineage>
</organism>
<name>A0A1B0VVU4_9CAUD</name>
<dbReference type="GeneID" id="29060263"/>
<feature type="domain" description="DUF4031" evidence="1">
    <location>
        <begin position="3"/>
        <end position="84"/>
    </location>
</feature>
<evidence type="ECO:0000313" key="3">
    <source>
        <dbReference type="Proteomes" id="UP000204511"/>
    </source>
</evidence>
<dbReference type="Pfam" id="PF13223">
    <property type="entry name" value="DUF4031"/>
    <property type="match status" value="1"/>
</dbReference>
<dbReference type="OrthoDB" id="21619at10239"/>
<protein>
    <recommendedName>
        <fullName evidence="1">DUF4031 domain-containing protein</fullName>
    </recommendedName>
</protein>
<dbReference type="KEGG" id="vg:29060263"/>
<dbReference type="RefSeq" id="YP_009286446.1">
    <property type="nucleotide sequence ID" value="NC_031065.1"/>
</dbReference>
<reference evidence="3" key="1">
    <citation type="submission" date="2016-03" db="EMBL/GenBank/DDBJ databases">
        <authorList>
            <person name="Cucic S."/>
            <person name="Anany H."/>
            <person name="Brovko L."/>
            <person name="Kropinski A.M."/>
            <person name="Griffiths M.W."/>
        </authorList>
    </citation>
    <scope>NUCLEOTIDE SEQUENCE [LARGE SCALE GENOMIC DNA]</scope>
</reference>
<sequence length="89" mass="10708">MTVYVDVLMNHGWKMRGHQVKNCHMFCDGDLEELHKMAEAIGMKRSWFQNKRVPHYDLRDIRRKEAISLGAVEVSRREAVTLWRKFYKK</sequence>
<dbReference type="Proteomes" id="UP000204511">
    <property type="component" value="Genome"/>
</dbReference>
<accession>A0A1B0VVU4</accession>
<gene>
    <name evidence="2" type="ORF">CGG41_080</name>
</gene>
<proteinExistence type="predicted"/>